<name>R6U3Z7_9BACT</name>
<dbReference type="STRING" id="1263015.BN580_02244"/>
<proteinExistence type="predicted"/>
<keyword evidence="1" id="KW-0547">Nucleotide-binding</keyword>
<dbReference type="InterPro" id="IPR045851">
    <property type="entry name" value="AMP-bd_C_sf"/>
</dbReference>
<sequence>MKKNVERQIPKTVTDLLQLVRTGAECFGEKDIYVYQENKQEKHLSYRENYERVLWFGTALCHYDLDGKKIAVVGDTHPSYMTAFFATIASNSTIVPLDKDLNDDALIDFMNIAEVSAVIYTASFNRRLINYADRLPAVKYFIPIIDEGEDCAKDNVIAFNELLEIGRMLYEGGNTAFTDIEPDLDHLAAILFTSGTTGTSKGVMLTHRNFVAATNGSDQSMTQFNRKNVFVDCLPMNHSYEITCGQLAIQNLGATMVINDSIKNVLRNFVKYKPNALMLVPLYVETMYKKIWSEIDKKGMKKKVRTAMKISDALLKVGIDMREKFFSQITGALGGNLKIIVVGGAPMRPEIISDFRSFGIYILEGYGITECSPLVAVNRLGSERPHSVGPAVECCQVRIDKQPGEETGEIVVKGENVMVGYYNNPEATAAVFTDDGWFKTGDIGYMDKDGYIYITGRKKNVIILSNGKNVFPEEIEEHLSDRSDVIGESVVLGRPNASGETVITAVIYPNPDFSKDKTREEVEAAVRAAVTEVNKSLPVYKQVRDTELRDTEFEKTTTRKIKRFLVR</sequence>
<dbReference type="PANTHER" id="PTHR43272:SF33">
    <property type="entry name" value="AMP-BINDING DOMAIN-CONTAINING PROTEIN-RELATED"/>
    <property type="match status" value="1"/>
</dbReference>
<evidence type="ECO:0000259" key="4">
    <source>
        <dbReference type="Pfam" id="PF00501"/>
    </source>
</evidence>
<dbReference type="Gene3D" id="3.40.50.12780">
    <property type="entry name" value="N-terminal domain of ligase-like"/>
    <property type="match status" value="1"/>
</dbReference>
<feature type="domain" description="AMP-dependent synthetase/ligase" evidence="4">
    <location>
        <begin position="24"/>
        <end position="422"/>
    </location>
</feature>
<comment type="caution">
    <text evidence="5">The sequence shown here is derived from an EMBL/GenBank/DDBJ whole genome shotgun (WGS) entry which is preliminary data.</text>
</comment>
<evidence type="ECO:0000313" key="6">
    <source>
        <dbReference type="Proteomes" id="UP000017938"/>
    </source>
</evidence>
<keyword evidence="2" id="KW-0067">ATP-binding</keyword>
<dbReference type="InterPro" id="IPR042099">
    <property type="entry name" value="ANL_N_sf"/>
</dbReference>
<evidence type="ECO:0000256" key="2">
    <source>
        <dbReference type="ARBA" id="ARBA00022840"/>
    </source>
</evidence>
<gene>
    <name evidence="5" type="ORF">BN580_02244</name>
</gene>
<accession>R6U3Z7</accession>
<dbReference type="GO" id="GO:0016020">
    <property type="term" value="C:membrane"/>
    <property type="evidence" value="ECO:0007669"/>
    <property type="project" value="TreeGrafter"/>
</dbReference>
<protein>
    <submittedName>
        <fullName evidence="5">AMP-forming long-chain acyl-CoA synthetase</fullName>
    </submittedName>
</protein>
<evidence type="ECO:0000256" key="1">
    <source>
        <dbReference type="ARBA" id="ARBA00022741"/>
    </source>
</evidence>
<dbReference type="EMBL" id="CBFW010000398">
    <property type="protein sequence ID" value="CDC76799.1"/>
    <property type="molecule type" value="Genomic_DNA"/>
</dbReference>
<comment type="catalytic activity">
    <reaction evidence="3">
        <text>a long-chain fatty acid + ATP + CoA = a long-chain fatty acyl-CoA + AMP + diphosphate</text>
        <dbReference type="Rhea" id="RHEA:15421"/>
        <dbReference type="ChEBI" id="CHEBI:30616"/>
        <dbReference type="ChEBI" id="CHEBI:33019"/>
        <dbReference type="ChEBI" id="CHEBI:57287"/>
        <dbReference type="ChEBI" id="CHEBI:57560"/>
        <dbReference type="ChEBI" id="CHEBI:83139"/>
        <dbReference type="ChEBI" id="CHEBI:456215"/>
        <dbReference type="EC" id="6.2.1.3"/>
    </reaction>
    <physiologicalReaction direction="left-to-right" evidence="3">
        <dbReference type="Rhea" id="RHEA:15422"/>
    </physiologicalReaction>
</comment>
<evidence type="ECO:0000256" key="3">
    <source>
        <dbReference type="ARBA" id="ARBA00024484"/>
    </source>
</evidence>
<dbReference type="InterPro" id="IPR000873">
    <property type="entry name" value="AMP-dep_synth/lig_dom"/>
</dbReference>
<dbReference type="AlphaFoldDB" id="R6U3Z7"/>
<dbReference type="GO" id="GO:0005524">
    <property type="term" value="F:ATP binding"/>
    <property type="evidence" value="ECO:0007669"/>
    <property type="project" value="UniProtKB-KW"/>
</dbReference>
<dbReference type="Gene3D" id="3.30.300.30">
    <property type="match status" value="1"/>
</dbReference>
<dbReference type="InterPro" id="IPR020845">
    <property type="entry name" value="AMP-binding_CS"/>
</dbReference>
<dbReference type="Pfam" id="PF23562">
    <property type="entry name" value="AMP-binding_C_3"/>
    <property type="match status" value="1"/>
</dbReference>
<organism evidence="5 6">
    <name type="scientific">Candidatus Colimorpha enterica</name>
    <dbReference type="NCBI Taxonomy" id="3083063"/>
    <lineage>
        <taxon>Bacteria</taxon>
        <taxon>Pseudomonadati</taxon>
        <taxon>Bacteroidota</taxon>
        <taxon>Bacteroidia</taxon>
        <taxon>Bacteroidales</taxon>
        <taxon>Candidatus Colimorpha</taxon>
    </lineage>
</organism>
<dbReference type="GO" id="GO:0004467">
    <property type="term" value="F:long-chain fatty acid-CoA ligase activity"/>
    <property type="evidence" value="ECO:0007669"/>
    <property type="project" value="UniProtKB-EC"/>
</dbReference>
<reference evidence="5" key="1">
    <citation type="submission" date="2012-11" db="EMBL/GenBank/DDBJ databases">
        <title>Dependencies among metagenomic species, viruses, plasmids and units of genetic variation.</title>
        <authorList>
            <person name="Nielsen H.B."/>
            <person name="Almeida M."/>
            <person name="Juncker A.S."/>
            <person name="Rasmussen S."/>
            <person name="Li J."/>
            <person name="Sunagawa S."/>
            <person name="Plichta D."/>
            <person name="Gautier L."/>
            <person name="Le Chatelier E."/>
            <person name="Peletier E."/>
            <person name="Bonde I."/>
            <person name="Nielsen T."/>
            <person name="Manichanh C."/>
            <person name="Arumugam M."/>
            <person name="Batto J."/>
            <person name="Santos M.B.Q.D."/>
            <person name="Blom N."/>
            <person name="Borruel N."/>
            <person name="Burgdorf K.S."/>
            <person name="Boumezbeur F."/>
            <person name="Casellas F."/>
            <person name="Dore J."/>
            <person name="Guarner F."/>
            <person name="Hansen T."/>
            <person name="Hildebrand F."/>
            <person name="Kaas R.S."/>
            <person name="Kennedy S."/>
            <person name="Kristiansen K."/>
            <person name="Kultima J.R."/>
            <person name="Leonard P."/>
            <person name="Levenez F."/>
            <person name="Lund O."/>
            <person name="Moumen B."/>
            <person name="Le Paslier D."/>
            <person name="Pons N."/>
            <person name="Pedersen O."/>
            <person name="Prifti E."/>
            <person name="Qin J."/>
            <person name="Raes J."/>
            <person name="Tap J."/>
            <person name="Tims S."/>
            <person name="Ussery D.W."/>
            <person name="Yamada T."/>
            <person name="MetaHit consortium"/>
            <person name="Renault P."/>
            <person name="Sicheritz-Ponten T."/>
            <person name="Bork P."/>
            <person name="Wang J."/>
            <person name="Brunak S."/>
            <person name="Ehrlich S.D."/>
        </authorList>
    </citation>
    <scope>NUCLEOTIDE SEQUENCE [LARGE SCALE GENOMIC DNA]</scope>
</reference>
<dbReference type="Pfam" id="PF00501">
    <property type="entry name" value="AMP-binding"/>
    <property type="match status" value="1"/>
</dbReference>
<dbReference type="PANTHER" id="PTHR43272">
    <property type="entry name" value="LONG-CHAIN-FATTY-ACID--COA LIGASE"/>
    <property type="match status" value="1"/>
</dbReference>
<dbReference type="SUPFAM" id="SSF56801">
    <property type="entry name" value="Acetyl-CoA synthetase-like"/>
    <property type="match status" value="1"/>
</dbReference>
<dbReference type="Proteomes" id="UP000017938">
    <property type="component" value="Unassembled WGS sequence"/>
</dbReference>
<evidence type="ECO:0000313" key="5">
    <source>
        <dbReference type="EMBL" id="CDC76799.1"/>
    </source>
</evidence>
<dbReference type="PROSITE" id="PS00455">
    <property type="entry name" value="AMP_BINDING"/>
    <property type="match status" value="1"/>
</dbReference>